<evidence type="ECO:0000313" key="24">
    <source>
        <dbReference type="EMBL" id="OAY79895.1"/>
    </source>
</evidence>
<dbReference type="EC" id="2.7.11.1" evidence="4"/>
<dbReference type="GO" id="GO:0005524">
    <property type="term" value="F:ATP binding"/>
    <property type="evidence" value="ECO:0007669"/>
    <property type="project" value="UniProtKB-UniRule"/>
</dbReference>
<evidence type="ECO:0000256" key="14">
    <source>
        <dbReference type="ARBA" id="ARBA00022989"/>
    </source>
</evidence>
<keyword evidence="7" id="KW-0808">Transferase</keyword>
<dbReference type="GO" id="GO:0006952">
    <property type="term" value="P:defense response"/>
    <property type="evidence" value="ECO:0007669"/>
    <property type="project" value="UniProtKB-ARBA"/>
</dbReference>
<keyword evidence="16 24" id="KW-0675">Receptor</keyword>
<evidence type="ECO:0000313" key="25">
    <source>
        <dbReference type="Proteomes" id="UP000092600"/>
    </source>
</evidence>
<gene>
    <name evidence="24" type="ORF">ACMD2_22798</name>
</gene>
<dbReference type="Pfam" id="PF07714">
    <property type="entry name" value="PK_Tyr_Ser-Thr"/>
    <property type="match status" value="2"/>
</dbReference>
<feature type="domain" description="Protein kinase" evidence="23">
    <location>
        <begin position="1045"/>
        <end position="1330"/>
    </location>
</feature>
<evidence type="ECO:0000256" key="2">
    <source>
        <dbReference type="ARBA" id="ARBA00008536"/>
    </source>
</evidence>
<evidence type="ECO:0000259" key="23">
    <source>
        <dbReference type="PROSITE" id="PS50011"/>
    </source>
</evidence>
<comment type="similarity">
    <text evidence="2">In the N-terminal section; belongs to the leguminous lectin family.</text>
</comment>
<comment type="catalytic activity">
    <reaction evidence="19">
        <text>L-seryl-[protein] + ATP = O-phospho-L-seryl-[protein] + ADP + H(+)</text>
        <dbReference type="Rhea" id="RHEA:17989"/>
        <dbReference type="Rhea" id="RHEA-COMP:9863"/>
        <dbReference type="Rhea" id="RHEA-COMP:11604"/>
        <dbReference type="ChEBI" id="CHEBI:15378"/>
        <dbReference type="ChEBI" id="CHEBI:29999"/>
        <dbReference type="ChEBI" id="CHEBI:30616"/>
        <dbReference type="ChEBI" id="CHEBI:83421"/>
        <dbReference type="ChEBI" id="CHEBI:456216"/>
        <dbReference type="EC" id="2.7.11.1"/>
    </reaction>
    <physiologicalReaction direction="left-to-right" evidence="19">
        <dbReference type="Rhea" id="RHEA:17990"/>
    </physiologicalReaction>
</comment>
<dbReference type="GO" id="GO:0051707">
    <property type="term" value="P:response to other organism"/>
    <property type="evidence" value="ECO:0007669"/>
    <property type="project" value="UniProtKB-ARBA"/>
</dbReference>
<dbReference type="InterPro" id="IPR011009">
    <property type="entry name" value="Kinase-like_dom_sf"/>
</dbReference>
<feature type="signal peptide" evidence="22">
    <location>
        <begin position="1"/>
        <end position="22"/>
    </location>
</feature>
<evidence type="ECO:0000256" key="4">
    <source>
        <dbReference type="ARBA" id="ARBA00012513"/>
    </source>
</evidence>
<protein>
    <recommendedName>
        <fullName evidence="4">non-specific serine/threonine protein kinase</fullName>
        <ecNumber evidence="4">2.7.11.1</ecNumber>
    </recommendedName>
</protein>
<evidence type="ECO:0000256" key="22">
    <source>
        <dbReference type="SAM" id="SignalP"/>
    </source>
</evidence>
<dbReference type="InterPro" id="IPR000719">
    <property type="entry name" value="Prot_kinase_dom"/>
</dbReference>
<feature type="domain" description="Protein kinase" evidence="23">
    <location>
        <begin position="358"/>
        <end position="640"/>
    </location>
</feature>
<dbReference type="FunFam" id="1.10.510.10:FF:000517">
    <property type="entry name" value="Putative receptor kinase Lecrk"/>
    <property type="match status" value="2"/>
</dbReference>
<dbReference type="InterPro" id="IPR019825">
    <property type="entry name" value="Lectin_legB_Mn/Ca_BS"/>
</dbReference>
<sequence>MLLKFPSCLFLLLLLVLKLAASSPTKEEFFTFNGFSEANLTLDGVATVSSNGLLILTNNTKRQKGHAFHPSPLNFRGNLSDDSVSSFSTTFAFAIVSEYADVGGHGLAFVIAPSENFSNAAALEYLGLFNASNNGNATNHIVAVELDTVLNSEFQDIDNNHVGIDINGLRSYTAHTAGYYADDTGDFRNLTLISGKAMQVWVDYDGVDSKLNVTLSPINAIGTLTTKPTKPLISFTVNLSTVLFDRPVHLGFSSSTGYVLTSHYVIGWSFAMNVGQAPTLDYSKLPTIPLTNLKGHRSSALGLWLAVASLVFVLLATVAAFAVVRWRSKYAELREDWEVEFGPHRFSYRDLFRATNGFGERELLGVGGFGRVYRGTLPNSGVEVAVKRVSHESRQGMREFVAEIVSMGRLRHRNIVQLLGYCRRKGELLLVYDFVPNGSLDKYLHYGRAHKPTLGWSQRFQIVKGVAAGLLYLHEEWEQVVVHRDVKASNVLLDGEMNARLGDFGLARLYDHGIDPQTTHVVGTMGYLAPELARTGRATTATDVFAFGAFVLEVVVCGRRPVGQPTVTQQGEQFMLVDWVVENWRKGSILDTVDAGLGREYATEEAEMALKLGLICSHPHPSARPSMRLVVQYLEGHAPLPELSPAYLCFTNLSLPHKEGFDDYVVSYPSSTTATGFCIAILSMLQKFPFFLFILLLLHFFLGKLVVSSPTEEEFTFNGFSGANLTLDGLATVSSDGLLILTNNTRQQKGHAFHPYPLRFPRNQSDGSTPSFSTTFAFAIVSEYADLSGHGIAFVITPSTNFSEALPSEYLGLFNMSSNSKATNHIVAVELDTILNSEFHDIDDNHVGIDINGLRSYKANTAGYYTDDTGEFRNLTLISGKAMQVWVDYDGVDLKLNVTLSPVNAIGRSTTKPTKPLLSFPVNLSSVLFDLPVHVGFSSSTGSVLTSHYIIGWSFAMHVGQAQAPPLDYSKLPAIPRTNLKRHGSRALGMWLAVASLLLVLLVTVAAFSVVRWRRTYAELHEDWEVEFRPHRFSYRDLFRATKGFGERELLGVGGFGRVYRGTLPNSGAEVAVKRVSHESRQGMREFVAEIVSIGRLRHRNIVQLLGYCRRKAELLLVYDFVPNGSLDKYLHDGRAHKPALGWSQRFQIVKGVATGLLYLHEEWEQVVVHRDIKASNVLLDGEMNAKLGDFGLARLYDHGADLQTTHVVGTMGYLAPELSRTGRATTATDVFAFGVFLLEVVACGRRPVEQWTAGSQGEQCLLVDWVVENWRKGSILDTVDAGLGGEYAREEAEMVLKLGLMCSRPHPAARPSMRLVVQYMEGRAPLPELSPAYLSCTNLSLPHDDCFDDYVISYPSSMPSTSTLSGGR</sequence>
<accession>A0A199VT77</accession>
<dbReference type="CDD" id="cd14066">
    <property type="entry name" value="STKc_IRAK"/>
    <property type="match status" value="2"/>
</dbReference>
<dbReference type="Pfam" id="PF00139">
    <property type="entry name" value="Lectin_legB"/>
    <property type="match status" value="2"/>
</dbReference>
<dbReference type="STRING" id="4615.A0A199VT77"/>
<reference evidence="24 25" key="1">
    <citation type="journal article" date="2016" name="DNA Res.">
        <title>The draft genome of MD-2 pineapple using hybrid error correction of long reads.</title>
        <authorList>
            <person name="Redwan R.M."/>
            <person name="Saidin A."/>
            <person name="Kumar S.V."/>
        </authorList>
    </citation>
    <scope>NUCLEOTIDE SEQUENCE [LARGE SCALE GENOMIC DNA]</scope>
    <source>
        <strain evidence="25">cv. MD2</strain>
        <tissue evidence="24">Leaf</tissue>
    </source>
</reference>
<evidence type="ECO:0000256" key="19">
    <source>
        <dbReference type="ARBA" id="ARBA00048977"/>
    </source>
</evidence>
<keyword evidence="9 22" id="KW-0732">Signal</keyword>
<dbReference type="Gene3D" id="3.30.200.20">
    <property type="entry name" value="Phosphorylase Kinase, domain 1"/>
    <property type="match status" value="2"/>
</dbReference>
<evidence type="ECO:0000256" key="16">
    <source>
        <dbReference type="ARBA" id="ARBA00023170"/>
    </source>
</evidence>
<dbReference type="GO" id="GO:0030246">
    <property type="term" value="F:carbohydrate binding"/>
    <property type="evidence" value="ECO:0007669"/>
    <property type="project" value="UniProtKB-KW"/>
</dbReference>
<keyword evidence="8 21" id="KW-0812">Transmembrane</keyword>
<evidence type="ECO:0000256" key="15">
    <source>
        <dbReference type="ARBA" id="ARBA00023136"/>
    </source>
</evidence>
<dbReference type="SMART" id="SM00220">
    <property type="entry name" value="S_TKc"/>
    <property type="match status" value="2"/>
</dbReference>
<dbReference type="PROSITE" id="PS00108">
    <property type="entry name" value="PROTEIN_KINASE_ST"/>
    <property type="match status" value="2"/>
</dbReference>
<keyword evidence="12 24" id="KW-0418">Kinase</keyword>
<keyword evidence="14 21" id="KW-1133">Transmembrane helix</keyword>
<keyword evidence="15 21" id="KW-0472">Membrane</keyword>
<evidence type="ECO:0000256" key="12">
    <source>
        <dbReference type="ARBA" id="ARBA00022777"/>
    </source>
</evidence>
<feature type="binding site" evidence="20">
    <location>
        <position position="1074"/>
    </location>
    <ligand>
        <name>ATP</name>
        <dbReference type="ChEBI" id="CHEBI:30616"/>
    </ligand>
</feature>
<dbReference type="InterPro" id="IPR050528">
    <property type="entry name" value="L-type_Lectin-RKs"/>
</dbReference>
<evidence type="ECO:0000256" key="1">
    <source>
        <dbReference type="ARBA" id="ARBA00004251"/>
    </source>
</evidence>
<comment type="catalytic activity">
    <reaction evidence="18">
        <text>L-threonyl-[protein] + ATP = O-phospho-L-threonyl-[protein] + ADP + H(+)</text>
        <dbReference type="Rhea" id="RHEA:46608"/>
        <dbReference type="Rhea" id="RHEA-COMP:11060"/>
        <dbReference type="Rhea" id="RHEA-COMP:11605"/>
        <dbReference type="ChEBI" id="CHEBI:15378"/>
        <dbReference type="ChEBI" id="CHEBI:30013"/>
        <dbReference type="ChEBI" id="CHEBI:30616"/>
        <dbReference type="ChEBI" id="CHEBI:61977"/>
        <dbReference type="ChEBI" id="CHEBI:456216"/>
        <dbReference type="EC" id="2.7.11.1"/>
    </reaction>
    <physiologicalReaction direction="left-to-right" evidence="18">
        <dbReference type="Rhea" id="RHEA:46609"/>
    </physiologicalReaction>
</comment>
<dbReference type="InterPro" id="IPR001245">
    <property type="entry name" value="Ser-Thr/Tyr_kinase_cat_dom"/>
</dbReference>
<dbReference type="InterPro" id="IPR001220">
    <property type="entry name" value="Legume_lectin_dom"/>
</dbReference>
<evidence type="ECO:0000256" key="3">
    <source>
        <dbReference type="ARBA" id="ARBA00010217"/>
    </source>
</evidence>
<name>A0A199VT77_ANACO</name>
<proteinExistence type="inferred from homology"/>
<dbReference type="InterPro" id="IPR008271">
    <property type="entry name" value="Ser/Thr_kinase_AS"/>
</dbReference>
<evidence type="ECO:0000256" key="6">
    <source>
        <dbReference type="ARBA" id="ARBA00022527"/>
    </source>
</evidence>
<evidence type="ECO:0000256" key="18">
    <source>
        <dbReference type="ARBA" id="ARBA00048659"/>
    </source>
</evidence>
<dbReference type="CDD" id="cd06899">
    <property type="entry name" value="lectin_legume_LecRK_Arcelin_ConA"/>
    <property type="match status" value="2"/>
</dbReference>
<dbReference type="Proteomes" id="UP000092600">
    <property type="component" value="Unassembled WGS sequence"/>
</dbReference>
<evidence type="ECO:0000256" key="9">
    <source>
        <dbReference type="ARBA" id="ARBA00022729"/>
    </source>
</evidence>
<keyword evidence="5" id="KW-1003">Cell membrane</keyword>
<dbReference type="SUPFAM" id="SSF49899">
    <property type="entry name" value="Concanavalin A-like lectins/glucanases"/>
    <property type="match status" value="2"/>
</dbReference>
<feature type="chain" id="PRO_5008286108" description="non-specific serine/threonine protein kinase" evidence="22">
    <location>
        <begin position="23"/>
        <end position="1369"/>
    </location>
</feature>
<dbReference type="InterPro" id="IPR013320">
    <property type="entry name" value="ConA-like_dom_sf"/>
</dbReference>
<dbReference type="PROSITE" id="PS00107">
    <property type="entry name" value="PROTEIN_KINASE_ATP"/>
    <property type="match status" value="2"/>
</dbReference>
<evidence type="ECO:0000256" key="11">
    <source>
        <dbReference type="ARBA" id="ARBA00022741"/>
    </source>
</evidence>
<dbReference type="GO" id="GO:1901001">
    <property type="term" value="P:negative regulation of response to salt stress"/>
    <property type="evidence" value="ECO:0007669"/>
    <property type="project" value="UniProtKB-ARBA"/>
</dbReference>
<dbReference type="EMBL" id="LSRQ01000988">
    <property type="protein sequence ID" value="OAY79895.1"/>
    <property type="molecule type" value="Genomic_DNA"/>
</dbReference>
<evidence type="ECO:0000256" key="13">
    <source>
        <dbReference type="ARBA" id="ARBA00022840"/>
    </source>
</evidence>
<feature type="binding site" evidence="20">
    <location>
        <position position="387"/>
    </location>
    <ligand>
        <name>ATP</name>
        <dbReference type="ChEBI" id="CHEBI:30616"/>
    </ligand>
</feature>
<evidence type="ECO:0000256" key="5">
    <source>
        <dbReference type="ARBA" id="ARBA00022475"/>
    </source>
</evidence>
<evidence type="ECO:0000256" key="7">
    <source>
        <dbReference type="ARBA" id="ARBA00022679"/>
    </source>
</evidence>
<comment type="similarity">
    <text evidence="3">In the C-terminal section; belongs to the protein kinase superfamily. Ser/Thr protein kinase family.</text>
</comment>
<dbReference type="GO" id="GO:0005886">
    <property type="term" value="C:plasma membrane"/>
    <property type="evidence" value="ECO:0007669"/>
    <property type="project" value="UniProtKB-SubCell"/>
</dbReference>
<feature type="transmembrane region" description="Helical" evidence="21">
    <location>
        <begin position="301"/>
        <end position="324"/>
    </location>
</feature>
<dbReference type="FunFam" id="3.30.200.20:FF:000112">
    <property type="entry name" value="Lectin-domain containing receptor kinase A4.3"/>
    <property type="match status" value="2"/>
</dbReference>
<dbReference type="PROSITE" id="PS00307">
    <property type="entry name" value="LECTIN_LEGUME_BETA"/>
    <property type="match status" value="2"/>
</dbReference>
<evidence type="ECO:0000256" key="8">
    <source>
        <dbReference type="ARBA" id="ARBA00022692"/>
    </source>
</evidence>
<keyword evidence="11 20" id="KW-0547">Nucleotide-binding</keyword>
<dbReference type="Gene3D" id="1.10.510.10">
    <property type="entry name" value="Transferase(Phosphotransferase) domain 1"/>
    <property type="match status" value="2"/>
</dbReference>
<dbReference type="FunFam" id="2.60.120.200:FF:000051">
    <property type="entry name" value="L-type lectin-domain containing receptor kinase V.9"/>
    <property type="match status" value="2"/>
</dbReference>
<keyword evidence="17" id="KW-0325">Glycoprotein</keyword>
<organism evidence="24 25">
    <name type="scientific">Ananas comosus</name>
    <name type="common">Pineapple</name>
    <name type="synonym">Ananas ananas</name>
    <dbReference type="NCBI Taxonomy" id="4615"/>
    <lineage>
        <taxon>Eukaryota</taxon>
        <taxon>Viridiplantae</taxon>
        <taxon>Streptophyta</taxon>
        <taxon>Embryophyta</taxon>
        <taxon>Tracheophyta</taxon>
        <taxon>Spermatophyta</taxon>
        <taxon>Magnoliopsida</taxon>
        <taxon>Liliopsida</taxon>
        <taxon>Poales</taxon>
        <taxon>Bromeliaceae</taxon>
        <taxon>Bromelioideae</taxon>
        <taxon>Ananas</taxon>
    </lineage>
</organism>
<evidence type="ECO:0000256" key="10">
    <source>
        <dbReference type="ARBA" id="ARBA00022734"/>
    </source>
</evidence>
<dbReference type="InterPro" id="IPR017441">
    <property type="entry name" value="Protein_kinase_ATP_BS"/>
</dbReference>
<dbReference type="SUPFAM" id="SSF56112">
    <property type="entry name" value="Protein kinase-like (PK-like)"/>
    <property type="match status" value="2"/>
</dbReference>
<evidence type="ECO:0000256" key="21">
    <source>
        <dbReference type="SAM" id="Phobius"/>
    </source>
</evidence>
<evidence type="ECO:0000256" key="20">
    <source>
        <dbReference type="PROSITE-ProRule" id="PRU10141"/>
    </source>
</evidence>
<evidence type="ECO:0000256" key="17">
    <source>
        <dbReference type="ARBA" id="ARBA00023180"/>
    </source>
</evidence>
<comment type="subcellular location">
    <subcellularLocation>
        <location evidence="1">Cell membrane</location>
        <topology evidence="1">Single-pass type I membrane protein</topology>
    </subcellularLocation>
</comment>
<comment type="caution">
    <text evidence="24">The sequence shown here is derived from an EMBL/GenBank/DDBJ whole genome shotgun (WGS) entry which is preliminary data.</text>
</comment>
<keyword evidence="6" id="KW-0723">Serine/threonine-protein kinase</keyword>
<dbReference type="PROSITE" id="PS50011">
    <property type="entry name" value="PROTEIN_KINASE_DOM"/>
    <property type="match status" value="2"/>
</dbReference>
<keyword evidence="13 20" id="KW-0067">ATP-binding</keyword>
<dbReference type="PANTHER" id="PTHR27007">
    <property type="match status" value="1"/>
</dbReference>
<dbReference type="Gene3D" id="2.60.120.200">
    <property type="match status" value="2"/>
</dbReference>
<dbReference type="GO" id="GO:0004674">
    <property type="term" value="F:protein serine/threonine kinase activity"/>
    <property type="evidence" value="ECO:0007669"/>
    <property type="project" value="UniProtKB-KW"/>
</dbReference>
<feature type="transmembrane region" description="Helical" evidence="21">
    <location>
        <begin position="988"/>
        <end position="1011"/>
    </location>
</feature>
<keyword evidence="10 24" id="KW-0430">Lectin</keyword>